<evidence type="ECO:0000313" key="1">
    <source>
        <dbReference type="EMBL" id="JAC76610.1"/>
    </source>
</evidence>
<sequence length="288" mass="32498">MTFAATLSRAVWVSSRSAAHRKLHPEHQLWRRHFSGARRSGGCHSSAVQFRCVWTRASSEIGPNKATEGNAQSSEETVQRSLMLRKEGGSQVTILEPASYCSIKTDEYEFLIAMDSEGRLNLRRCFVVDDMTGISSQAEVGGGVPDKFLTYMAVPWQYEDPGDIIMDKKPSVKVTKWYYLESHDSDSAILDIDQAYLFDIESRSVSRQEILKGPDWDADDAYLRFLEDGRIILQSSESTPPPGNIVQQNWEKFVKEGGLTHGTPLDTKTQVDEEEFEYDIDVPEVDMS</sequence>
<reference evidence="1" key="1">
    <citation type="submission" date="2014-05" db="EMBL/GenBank/DDBJ databases">
        <title>The transcriptome of the halophilic microalga Tetraselmis sp. GSL018 isolated from the Great Salt Lake, Utah.</title>
        <authorList>
            <person name="Jinkerson R.E."/>
            <person name="D'Adamo S."/>
            <person name="Posewitz M.C."/>
        </authorList>
    </citation>
    <scope>NUCLEOTIDE SEQUENCE</scope>
    <source>
        <strain evidence="1">GSL018</strain>
    </source>
</reference>
<proteinExistence type="predicted"/>
<name>A0A061S161_9CHLO</name>
<dbReference type="AlphaFoldDB" id="A0A061S161"/>
<dbReference type="EMBL" id="GBEZ01008955">
    <property type="protein sequence ID" value="JAC76610.1"/>
    <property type="molecule type" value="Transcribed_RNA"/>
</dbReference>
<gene>
    <name evidence="1" type="ORF">TSPGSL018_19717</name>
</gene>
<accession>A0A061S161</accession>
<protein>
    <submittedName>
        <fullName evidence="1">Uncharacterized protein</fullName>
    </submittedName>
</protein>
<organism evidence="1">
    <name type="scientific">Tetraselmis sp. GSL018</name>
    <dbReference type="NCBI Taxonomy" id="582737"/>
    <lineage>
        <taxon>Eukaryota</taxon>
        <taxon>Viridiplantae</taxon>
        <taxon>Chlorophyta</taxon>
        <taxon>core chlorophytes</taxon>
        <taxon>Chlorodendrophyceae</taxon>
        <taxon>Chlorodendrales</taxon>
        <taxon>Chlorodendraceae</taxon>
        <taxon>Tetraselmis</taxon>
    </lineage>
</organism>